<name>A0A2H0N819_9BACT</name>
<comment type="similarity">
    <text evidence="2 12">Belongs to the peptidase S11 family.</text>
</comment>
<dbReference type="Gene3D" id="2.40.440.10">
    <property type="entry name" value="L,D-transpeptidase catalytic domain-like"/>
    <property type="match status" value="1"/>
</dbReference>
<evidence type="ECO:0000256" key="3">
    <source>
        <dbReference type="ARBA" id="ARBA00022679"/>
    </source>
</evidence>
<dbReference type="GO" id="GO:0005576">
    <property type="term" value="C:extracellular region"/>
    <property type="evidence" value="ECO:0007669"/>
    <property type="project" value="TreeGrafter"/>
</dbReference>
<feature type="binding site" evidence="10">
    <location>
        <position position="393"/>
    </location>
    <ligand>
        <name>substrate</name>
    </ligand>
</feature>
<protein>
    <recommendedName>
        <fullName evidence="14">L,D-TPase catalytic domain-containing protein</fullName>
    </recommendedName>
</protein>
<comment type="pathway">
    <text evidence="1 11">Cell wall biogenesis; peptidoglycan biosynthesis.</text>
</comment>
<comment type="caution">
    <text evidence="15">The sequence shown here is derived from an EMBL/GenBank/DDBJ whole genome shotgun (WGS) entry which is preliminary data.</text>
</comment>
<dbReference type="CDD" id="cd16913">
    <property type="entry name" value="YkuD_like"/>
    <property type="match status" value="1"/>
</dbReference>
<evidence type="ECO:0000256" key="10">
    <source>
        <dbReference type="PIRSR" id="PIRSR618044-2"/>
    </source>
</evidence>
<dbReference type="Pfam" id="PF00768">
    <property type="entry name" value="Peptidase_S11"/>
    <property type="match status" value="1"/>
</dbReference>
<dbReference type="GO" id="GO:0009002">
    <property type="term" value="F:serine-type D-Ala-D-Ala carboxypeptidase activity"/>
    <property type="evidence" value="ECO:0007669"/>
    <property type="project" value="InterPro"/>
</dbReference>
<dbReference type="InterPro" id="IPR018044">
    <property type="entry name" value="Peptidase_S11"/>
</dbReference>
<dbReference type="PANTHER" id="PTHR30582:SF2">
    <property type="entry name" value="L,D-TRANSPEPTIDASE YCIB-RELATED"/>
    <property type="match status" value="1"/>
</dbReference>
<feature type="transmembrane region" description="Helical" evidence="13">
    <location>
        <begin position="5"/>
        <end position="24"/>
    </location>
</feature>
<keyword evidence="7 11" id="KW-0573">Peptidoglycan synthesis</keyword>
<evidence type="ECO:0000313" key="15">
    <source>
        <dbReference type="EMBL" id="PIR05043.1"/>
    </source>
</evidence>
<dbReference type="InterPro" id="IPR012338">
    <property type="entry name" value="Beta-lactam/transpept-like"/>
</dbReference>
<evidence type="ECO:0000256" key="7">
    <source>
        <dbReference type="ARBA" id="ARBA00022984"/>
    </source>
</evidence>
<dbReference type="PRINTS" id="PR00725">
    <property type="entry name" value="DADACBPTASE1"/>
</dbReference>
<dbReference type="Pfam" id="PF03734">
    <property type="entry name" value="YkuD"/>
    <property type="match status" value="1"/>
</dbReference>
<keyword evidence="3" id="KW-0808">Transferase</keyword>
<keyword evidence="5" id="KW-0378">Hydrolase</keyword>
<evidence type="ECO:0000256" key="8">
    <source>
        <dbReference type="ARBA" id="ARBA00023316"/>
    </source>
</evidence>
<gene>
    <name evidence="15" type="ORF">COV57_01180</name>
</gene>
<accession>A0A2H0N819</accession>
<reference evidence="15 16" key="1">
    <citation type="submission" date="2017-09" db="EMBL/GenBank/DDBJ databases">
        <title>Depth-based differentiation of microbial function through sediment-hosted aquifers and enrichment of novel symbionts in the deep terrestrial subsurface.</title>
        <authorList>
            <person name="Probst A.J."/>
            <person name="Ladd B."/>
            <person name="Jarett J.K."/>
            <person name="Geller-Mcgrath D.E."/>
            <person name="Sieber C.M."/>
            <person name="Emerson J.B."/>
            <person name="Anantharaman K."/>
            <person name="Thomas B.C."/>
            <person name="Malmstrom R."/>
            <person name="Stieglmeier M."/>
            <person name="Klingl A."/>
            <person name="Woyke T."/>
            <person name="Ryan C.M."/>
            <person name="Banfield J.F."/>
        </authorList>
    </citation>
    <scope>NUCLEOTIDE SEQUENCE [LARGE SCALE GENOMIC DNA]</scope>
    <source>
        <strain evidence="15">CG11_big_fil_rev_8_21_14_0_20_35_14</strain>
    </source>
</reference>
<dbReference type="Gene3D" id="3.40.710.10">
    <property type="entry name" value="DD-peptidase/beta-lactamase superfamily"/>
    <property type="match status" value="1"/>
</dbReference>
<keyword evidence="13" id="KW-0472">Membrane</keyword>
<dbReference type="SUPFAM" id="SSF141523">
    <property type="entry name" value="L,D-transpeptidase catalytic domain-like"/>
    <property type="match status" value="1"/>
</dbReference>
<evidence type="ECO:0000313" key="16">
    <source>
        <dbReference type="Proteomes" id="UP000229893"/>
    </source>
</evidence>
<dbReference type="InterPro" id="IPR005490">
    <property type="entry name" value="LD_TPept_cat_dom"/>
</dbReference>
<feature type="active site" description="Proton donor/acceptor" evidence="11">
    <location>
        <position position="144"/>
    </location>
</feature>
<dbReference type="InterPro" id="IPR050979">
    <property type="entry name" value="LD-transpeptidase"/>
</dbReference>
<dbReference type="GO" id="GO:0018104">
    <property type="term" value="P:peptidoglycan-protein cross-linking"/>
    <property type="evidence" value="ECO:0007669"/>
    <property type="project" value="TreeGrafter"/>
</dbReference>
<evidence type="ECO:0000259" key="14">
    <source>
        <dbReference type="PROSITE" id="PS52029"/>
    </source>
</evidence>
<evidence type="ECO:0000256" key="6">
    <source>
        <dbReference type="ARBA" id="ARBA00022960"/>
    </source>
</evidence>
<evidence type="ECO:0000256" key="9">
    <source>
        <dbReference type="PIRSR" id="PIRSR618044-1"/>
    </source>
</evidence>
<dbReference type="InterPro" id="IPR001967">
    <property type="entry name" value="Peptidase_S11_N"/>
</dbReference>
<dbReference type="SUPFAM" id="SSF56601">
    <property type="entry name" value="beta-lactamase/transpeptidase-like"/>
    <property type="match status" value="1"/>
</dbReference>
<dbReference type="UniPathway" id="UPA00219"/>
<dbReference type="PANTHER" id="PTHR30582">
    <property type="entry name" value="L,D-TRANSPEPTIDASE"/>
    <property type="match status" value="1"/>
</dbReference>
<evidence type="ECO:0000256" key="13">
    <source>
        <dbReference type="SAM" id="Phobius"/>
    </source>
</evidence>
<sequence>MNFKIITSLVITILVTIFVVIFLYQNNTPNPIFIKNSANEKIDFVYGSWPALKNPDFFNEVKADFINQKASFIEANLSSMEIRLYKDGEIIKEANIISKGKEGSWWETPVGLYKINTKEKNHFSSFGRVYMPWSMQFQGNFFIHGPTSYPDGSPTPSSYSGGCIRVALDDVEEIFNLADVGTPVLIFEESFDTENKTINYTNKAPLPDETIYLVADLENNFVFTKNRASEKHSIASITKLMSALIAVEYINVEKEVTIDSSMIVATSAPRLKTGEKISVLDLLSVMLQESSNEAAEAIASPLGKNYFINLMNTKSKAIGMNNSNFADTSGALSGNISTAEDLFSLAKYLYHNRSFVLHMSMGEENRIAYGDSKYKNLKNFNSIDGLNNMIGGKTGLSLSAQNTILAIFEIEINNQKRPVAIIVLGSSDAKADVVKLLSFIEDNFSLKQ</sequence>
<dbReference type="GO" id="GO:0008360">
    <property type="term" value="P:regulation of cell shape"/>
    <property type="evidence" value="ECO:0007669"/>
    <property type="project" value="UniProtKB-UniRule"/>
</dbReference>
<evidence type="ECO:0000256" key="2">
    <source>
        <dbReference type="ARBA" id="ARBA00007164"/>
    </source>
</evidence>
<feature type="domain" description="L,D-TPase catalytic" evidence="14">
    <location>
        <begin position="71"/>
        <end position="187"/>
    </location>
</feature>
<evidence type="ECO:0000256" key="11">
    <source>
        <dbReference type="PROSITE-ProRule" id="PRU01373"/>
    </source>
</evidence>
<organism evidence="15 16">
    <name type="scientific">Candidatus Liptonbacteria bacterium CG11_big_fil_rev_8_21_14_0_20_35_14</name>
    <dbReference type="NCBI Taxonomy" id="1974634"/>
    <lineage>
        <taxon>Bacteria</taxon>
        <taxon>Candidatus Liptoniibacteriota</taxon>
    </lineage>
</organism>
<keyword evidence="4" id="KW-0732">Signal</keyword>
<dbReference type="EMBL" id="PCWO01000018">
    <property type="protein sequence ID" value="PIR05043.1"/>
    <property type="molecule type" value="Genomic_DNA"/>
</dbReference>
<feature type="active site" description="Nucleophile" evidence="11">
    <location>
        <position position="163"/>
    </location>
</feature>
<keyword evidence="6 11" id="KW-0133">Cell shape</keyword>
<dbReference type="PROSITE" id="PS52029">
    <property type="entry name" value="LD_TPASE"/>
    <property type="match status" value="1"/>
</dbReference>
<dbReference type="GO" id="GO:0006508">
    <property type="term" value="P:proteolysis"/>
    <property type="evidence" value="ECO:0007669"/>
    <property type="project" value="InterPro"/>
</dbReference>
<proteinExistence type="inferred from homology"/>
<keyword evidence="13" id="KW-1133">Transmembrane helix</keyword>
<dbReference type="GO" id="GO:0016740">
    <property type="term" value="F:transferase activity"/>
    <property type="evidence" value="ECO:0007669"/>
    <property type="project" value="UniProtKB-KW"/>
</dbReference>
<dbReference type="GO" id="GO:0071555">
    <property type="term" value="P:cell wall organization"/>
    <property type="evidence" value="ECO:0007669"/>
    <property type="project" value="UniProtKB-UniRule"/>
</dbReference>
<evidence type="ECO:0000256" key="5">
    <source>
        <dbReference type="ARBA" id="ARBA00022801"/>
    </source>
</evidence>
<feature type="active site" evidence="9">
    <location>
        <position position="290"/>
    </location>
</feature>
<keyword evidence="13" id="KW-0812">Transmembrane</keyword>
<evidence type="ECO:0000256" key="4">
    <source>
        <dbReference type="ARBA" id="ARBA00022729"/>
    </source>
</evidence>
<dbReference type="Proteomes" id="UP000229893">
    <property type="component" value="Unassembled WGS sequence"/>
</dbReference>
<keyword evidence="8 11" id="KW-0961">Cell wall biogenesis/degradation</keyword>
<feature type="active site" description="Acyl-ester intermediate" evidence="9">
    <location>
        <position position="236"/>
    </location>
</feature>
<evidence type="ECO:0000256" key="12">
    <source>
        <dbReference type="RuleBase" id="RU004016"/>
    </source>
</evidence>
<dbReference type="GO" id="GO:0071972">
    <property type="term" value="F:peptidoglycan L,D-transpeptidase activity"/>
    <property type="evidence" value="ECO:0007669"/>
    <property type="project" value="TreeGrafter"/>
</dbReference>
<evidence type="ECO:0000256" key="1">
    <source>
        <dbReference type="ARBA" id="ARBA00004752"/>
    </source>
</evidence>
<feature type="active site" description="Proton acceptor" evidence="9">
    <location>
        <position position="239"/>
    </location>
</feature>
<dbReference type="InterPro" id="IPR038063">
    <property type="entry name" value="Transpep_catalytic_dom"/>
</dbReference>
<dbReference type="AlphaFoldDB" id="A0A2H0N819"/>